<feature type="non-terminal residue" evidence="1">
    <location>
        <position position="1"/>
    </location>
</feature>
<evidence type="ECO:0000313" key="2">
    <source>
        <dbReference type="Proteomes" id="UP001439008"/>
    </source>
</evidence>
<dbReference type="EMBL" id="JBDODL010003226">
    <property type="protein sequence ID" value="MES1922613.1"/>
    <property type="molecule type" value="Genomic_DNA"/>
</dbReference>
<dbReference type="Proteomes" id="UP001439008">
    <property type="component" value="Unassembled WGS sequence"/>
</dbReference>
<reference evidence="1 2" key="1">
    <citation type="journal article" date="2024" name="BMC Biol.">
        <title>Comparative genomics of Ascetosporea gives new insight into the evolutionary basis for animal parasitism in Rhizaria.</title>
        <authorList>
            <person name="Hiltunen Thoren M."/>
            <person name="Onut-Brannstrom I."/>
            <person name="Alfjorden A."/>
            <person name="Peckova H."/>
            <person name="Swords F."/>
            <person name="Hooper C."/>
            <person name="Holzer A.S."/>
            <person name="Bass D."/>
            <person name="Burki F."/>
        </authorList>
    </citation>
    <scope>NUCLEOTIDE SEQUENCE [LARGE SCALE GENOMIC DNA]</scope>
    <source>
        <strain evidence="1">20-A016</strain>
    </source>
</reference>
<evidence type="ECO:0000313" key="1">
    <source>
        <dbReference type="EMBL" id="MES1922613.1"/>
    </source>
</evidence>
<accession>A0ABV2AT90</accession>
<sequence length="118" mass="13623">PFEDYDVNDNFDFRNGEFEDFTDFDNVDTDIQNEIDDLNINDDDFETGGTGTFEDNYDDLFNETPTDPFEDYDVNDLSRFIKNGFEDFNDFDNIDTGVQNGIGEVNINDDEFEIGETG</sequence>
<proteinExistence type="predicted"/>
<protein>
    <submittedName>
        <fullName evidence="1">Uncharacterized protein</fullName>
    </submittedName>
</protein>
<organism evidence="1 2">
    <name type="scientific">Bonamia ostreae</name>
    <dbReference type="NCBI Taxonomy" id="126728"/>
    <lineage>
        <taxon>Eukaryota</taxon>
        <taxon>Sar</taxon>
        <taxon>Rhizaria</taxon>
        <taxon>Endomyxa</taxon>
        <taxon>Ascetosporea</taxon>
        <taxon>Haplosporida</taxon>
        <taxon>Bonamia</taxon>
    </lineage>
</organism>
<feature type="non-terminal residue" evidence="1">
    <location>
        <position position="118"/>
    </location>
</feature>
<gene>
    <name evidence="1" type="ORF">MHBO_004131</name>
</gene>
<name>A0ABV2AT90_9EUKA</name>
<keyword evidence="2" id="KW-1185">Reference proteome</keyword>
<comment type="caution">
    <text evidence="1">The sequence shown here is derived from an EMBL/GenBank/DDBJ whole genome shotgun (WGS) entry which is preliminary data.</text>
</comment>